<feature type="region of interest" description="Disordered" evidence="7">
    <location>
        <begin position="160"/>
        <end position="206"/>
    </location>
</feature>
<feature type="region of interest" description="Disordered" evidence="7">
    <location>
        <begin position="223"/>
        <end position="249"/>
    </location>
</feature>
<keyword evidence="10" id="KW-1185">Reference proteome</keyword>
<comment type="similarity">
    <text evidence="3 6">Belongs to the peptidase S26 family.</text>
</comment>
<dbReference type="Gene3D" id="2.160.20.80">
    <property type="entry name" value="E3 ubiquitin-protein ligase SopA"/>
    <property type="match status" value="1"/>
</dbReference>
<dbReference type="PANTHER" id="PTHR43390:SF1">
    <property type="entry name" value="CHLOROPLAST PROCESSING PEPTIDASE"/>
    <property type="match status" value="1"/>
</dbReference>
<dbReference type="CDD" id="cd06530">
    <property type="entry name" value="S26_SPase_I"/>
    <property type="match status" value="1"/>
</dbReference>
<evidence type="ECO:0000256" key="7">
    <source>
        <dbReference type="SAM" id="MobiDB-lite"/>
    </source>
</evidence>
<feature type="transmembrane region" description="Helical" evidence="6">
    <location>
        <begin position="263"/>
        <end position="286"/>
    </location>
</feature>
<comment type="caution">
    <text evidence="9">The sequence shown here is derived from an EMBL/GenBank/DDBJ whole genome shotgun (WGS) entry which is preliminary data.</text>
</comment>
<dbReference type="SUPFAM" id="SSF51306">
    <property type="entry name" value="LexA/Signal peptidase"/>
    <property type="match status" value="1"/>
</dbReference>
<evidence type="ECO:0000256" key="6">
    <source>
        <dbReference type="RuleBase" id="RU362042"/>
    </source>
</evidence>
<keyword evidence="6" id="KW-0645">Protease</keyword>
<gene>
    <name evidence="9" type="ORF">GCM10009539_79110</name>
</gene>
<keyword evidence="5 6" id="KW-0378">Hydrolase</keyword>
<dbReference type="Proteomes" id="UP001500967">
    <property type="component" value="Unassembled WGS sequence"/>
</dbReference>
<comment type="subcellular location">
    <subcellularLocation>
        <location evidence="2">Cell membrane</location>
        <topology evidence="2">Single-pass type II membrane protein</topology>
    </subcellularLocation>
    <subcellularLocation>
        <location evidence="6">Membrane</location>
        <topology evidence="6">Single-pass type II membrane protein</topology>
    </subcellularLocation>
</comment>
<dbReference type="EMBL" id="BAAAGX010000042">
    <property type="protein sequence ID" value="GAA0279411.1"/>
    <property type="molecule type" value="Genomic_DNA"/>
</dbReference>
<accession>A0ABP3EUG4</accession>
<dbReference type="EC" id="3.4.21.89" evidence="4 6"/>
<dbReference type="Gene3D" id="2.10.109.10">
    <property type="entry name" value="Umud Fragment, subunit A"/>
    <property type="match status" value="1"/>
</dbReference>
<protein>
    <recommendedName>
        <fullName evidence="4 6">Signal peptidase I</fullName>
        <ecNumber evidence="4 6">3.4.21.89</ecNumber>
    </recommendedName>
</protein>
<feature type="transmembrane region" description="Helical" evidence="6">
    <location>
        <begin position="487"/>
        <end position="506"/>
    </location>
</feature>
<sequence>MPSARPPADGGAESGELYDGSGRDSGVARMGGVEQVPVDRYGRPVRGRLLPTDGEPRPPAGERRDPRSADPRFAEPRFVDPRAAETRAGEIRAADIRAAEARAAELRAAEMRAAEMRAAEARAAKARAAEMRAAQARAAELRAAELRAAELRAAEMRAAEARAPYGDSRYAEGGYADPRTVGPRSVDPRSADPRDAYGDPGTRYAEEQRYAAEDDSAYYRKTYGSDRASSTDRSAGRHRAGARPYARASTSSRRRTLPLWQEIPLLLIIAFVLATVIKTFVVQAFYIPSGSMEQTLLVSDRVLVNKFVYDTRDPRRGEVVVFRGTDSWVPENGVQQNTGTLATAGRMLGGLIGAAPPDEKDFVKRIIGVGGDVVQCCDKDGRVEVNGTPLVEPYIFEDDPINERPFGPVTVPEGRLFMMGDHRSRSADSRVYLNDQWRGTIPVEAVIGQAYATAWPVSRWGLLPEPDTFSNVPTALGEKPHIRASPAGATAIVVLPVLFGPFGLLWSRRAPRWLLRPDSRRRRRLRW</sequence>
<dbReference type="InterPro" id="IPR000223">
    <property type="entry name" value="Pept_S26A_signal_pept_1"/>
</dbReference>
<reference evidence="10" key="1">
    <citation type="journal article" date="2019" name="Int. J. Syst. Evol. Microbiol.">
        <title>The Global Catalogue of Microorganisms (GCM) 10K type strain sequencing project: providing services to taxonomists for standard genome sequencing and annotation.</title>
        <authorList>
            <consortium name="The Broad Institute Genomics Platform"/>
            <consortium name="The Broad Institute Genome Sequencing Center for Infectious Disease"/>
            <person name="Wu L."/>
            <person name="Ma J."/>
        </authorList>
    </citation>
    <scope>NUCLEOTIDE SEQUENCE [LARGE SCALE GENOMIC DNA]</scope>
    <source>
        <strain evidence="10">JCM 10425</strain>
    </source>
</reference>
<evidence type="ECO:0000256" key="5">
    <source>
        <dbReference type="ARBA" id="ARBA00022801"/>
    </source>
</evidence>
<evidence type="ECO:0000313" key="10">
    <source>
        <dbReference type="Proteomes" id="UP001500967"/>
    </source>
</evidence>
<keyword evidence="6" id="KW-1133">Transmembrane helix</keyword>
<evidence type="ECO:0000313" key="9">
    <source>
        <dbReference type="EMBL" id="GAA0279411.1"/>
    </source>
</evidence>
<evidence type="ECO:0000256" key="2">
    <source>
        <dbReference type="ARBA" id="ARBA00004401"/>
    </source>
</evidence>
<keyword evidence="6" id="KW-0812">Transmembrane</keyword>
<feature type="compositionally biased region" description="Basic and acidic residues" evidence="7">
    <location>
        <begin position="186"/>
        <end position="197"/>
    </location>
</feature>
<dbReference type="InterPro" id="IPR036286">
    <property type="entry name" value="LexA/Signal_pep-like_sf"/>
</dbReference>
<dbReference type="NCBIfam" id="TIGR02227">
    <property type="entry name" value="sigpep_I_bact"/>
    <property type="match status" value="1"/>
</dbReference>
<dbReference type="InterPro" id="IPR019758">
    <property type="entry name" value="Pept_S26A_signal_pept_1_CS"/>
</dbReference>
<name>A0ABP3EUG4_9ACTN</name>
<evidence type="ECO:0000256" key="3">
    <source>
        <dbReference type="ARBA" id="ARBA00009370"/>
    </source>
</evidence>
<comment type="caution">
    <text evidence="6">Lacks conserved residue(s) required for the propagation of feature annotation.</text>
</comment>
<feature type="compositionally biased region" description="Basic and acidic residues" evidence="7">
    <location>
        <begin position="54"/>
        <end position="88"/>
    </location>
</feature>
<dbReference type="PRINTS" id="PR00727">
    <property type="entry name" value="LEADERPTASE"/>
</dbReference>
<evidence type="ECO:0000256" key="4">
    <source>
        <dbReference type="ARBA" id="ARBA00013208"/>
    </source>
</evidence>
<evidence type="ECO:0000256" key="1">
    <source>
        <dbReference type="ARBA" id="ARBA00000677"/>
    </source>
</evidence>
<dbReference type="InterPro" id="IPR019533">
    <property type="entry name" value="Peptidase_S26"/>
</dbReference>
<evidence type="ECO:0000259" key="8">
    <source>
        <dbReference type="Pfam" id="PF10502"/>
    </source>
</evidence>
<feature type="domain" description="Peptidase S26" evidence="8">
    <location>
        <begin position="262"/>
        <end position="455"/>
    </location>
</feature>
<keyword evidence="6" id="KW-0472">Membrane</keyword>
<dbReference type="PROSITE" id="PS00761">
    <property type="entry name" value="SPASE_I_3"/>
    <property type="match status" value="1"/>
</dbReference>
<proteinExistence type="inferred from homology"/>
<feature type="region of interest" description="Disordered" evidence="7">
    <location>
        <begin position="1"/>
        <end position="88"/>
    </location>
</feature>
<comment type="catalytic activity">
    <reaction evidence="1 6">
        <text>Cleavage of hydrophobic, N-terminal signal or leader sequences from secreted and periplasmic proteins.</text>
        <dbReference type="EC" id="3.4.21.89"/>
    </reaction>
</comment>
<dbReference type="Pfam" id="PF10502">
    <property type="entry name" value="Peptidase_S26"/>
    <property type="match status" value="1"/>
</dbReference>
<organism evidence="9 10">
    <name type="scientific">Cryptosporangium japonicum</name>
    <dbReference type="NCBI Taxonomy" id="80872"/>
    <lineage>
        <taxon>Bacteria</taxon>
        <taxon>Bacillati</taxon>
        <taxon>Actinomycetota</taxon>
        <taxon>Actinomycetes</taxon>
        <taxon>Cryptosporangiales</taxon>
        <taxon>Cryptosporangiaceae</taxon>
        <taxon>Cryptosporangium</taxon>
    </lineage>
</organism>
<dbReference type="PANTHER" id="PTHR43390">
    <property type="entry name" value="SIGNAL PEPTIDASE I"/>
    <property type="match status" value="1"/>
</dbReference>